<dbReference type="Proteomes" id="UP001152885">
    <property type="component" value="Unassembled WGS sequence"/>
</dbReference>
<evidence type="ECO:0000313" key="9">
    <source>
        <dbReference type="Proteomes" id="UP001152885"/>
    </source>
</evidence>
<dbReference type="GO" id="GO:0005774">
    <property type="term" value="C:vacuolar membrane"/>
    <property type="evidence" value="ECO:0007669"/>
    <property type="project" value="UniProtKB-SubCell"/>
</dbReference>
<dbReference type="GO" id="GO:0033254">
    <property type="term" value="C:vacuolar transporter chaperone complex"/>
    <property type="evidence" value="ECO:0007669"/>
    <property type="project" value="UniProtKB-ARBA"/>
</dbReference>
<protein>
    <recommendedName>
        <fullName evidence="7">SPX domain-containing protein</fullName>
    </recommendedName>
</protein>
<keyword evidence="2" id="KW-0926">Vacuole</keyword>
<dbReference type="InterPro" id="IPR004331">
    <property type="entry name" value="SPX_dom"/>
</dbReference>
<evidence type="ECO:0000256" key="3">
    <source>
        <dbReference type="ARBA" id="ARBA00022692"/>
    </source>
</evidence>
<gene>
    <name evidence="8" type="ORF">CANVERA_P2718</name>
</gene>
<dbReference type="PANTHER" id="PTHR46140:SF1">
    <property type="entry name" value="VACUOLAR TRANSPORTER CHAPERONE COMPLEX SUBUNIT 4-RELATED"/>
    <property type="match status" value="1"/>
</dbReference>
<evidence type="ECO:0000256" key="5">
    <source>
        <dbReference type="ARBA" id="ARBA00023136"/>
    </source>
</evidence>
<evidence type="ECO:0000259" key="7">
    <source>
        <dbReference type="PROSITE" id="PS51382"/>
    </source>
</evidence>
<comment type="subcellular location">
    <subcellularLocation>
        <location evidence="1">Vacuole membrane</location>
        <topology evidence="1">Multi-pass membrane protein</topology>
    </subcellularLocation>
</comment>
<accession>A0A9W4TV15</accession>
<dbReference type="OrthoDB" id="5588846at2759"/>
<feature type="transmembrane region" description="Helical" evidence="6">
    <location>
        <begin position="670"/>
        <end position="694"/>
    </location>
</feature>
<keyword evidence="4 6" id="KW-1133">Transmembrane helix</keyword>
<dbReference type="InterPro" id="IPR051572">
    <property type="entry name" value="VTC_Complex_Subunit"/>
</dbReference>
<dbReference type="AlphaFoldDB" id="A0A9W4TV15"/>
<proteinExistence type="predicted"/>
<reference evidence="8" key="1">
    <citation type="submission" date="2022-12" db="EMBL/GenBank/DDBJ databases">
        <authorList>
            <person name="Brejova B."/>
        </authorList>
    </citation>
    <scope>NUCLEOTIDE SEQUENCE</scope>
</reference>
<evidence type="ECO:0000256" key="4">
    <source>
        <dbReference type="ARBA" id="ARBA00022989"/>
    </source>
</evidence>
<evidence type="ECO:0000256" key="2">
    <source>
        <dbReference type="ARBA" id="ARBA00022554"/>
    </source>
</evidence>
<dbReference type="EMBL" id="CANTUO010000002">
    <property type="protein sequence ID" value="CAI5758205.1"/>
    <property type="molecule type" value="Genomic_DNA"/>
</dbReference>
<name>A0A9W4TV15_9ASCO</name>
<organism evidence="8 9">
    <name type="scientific">Candida verbasci</name>
    <dbReference type="NCBI Taxonomy" id="1227364"/>
    <lineage>
        <taxon>Eukaryota</taxon>
        <taxon>Fungi</taxon>
        <taxon>Dikarya</taxon>
        <taxon>Ascomycota</taxon>
        <taxon>Saccharomycotina</taxon>
        <taxon>Pichiomycetes</taxon>
        <taxon>Debaryomycetaceae</taxon>
        <taxon>Candida/Lodderomyces clade</taxon>
        <taxon>Candida</taxon>
    </lineage>
</organism>
<feature type="transmembrane region" description="Helical" evidence="6">
    <location>
        <begin position="706"/>
        <end position="734"/>
    </location>
</feature>
<evidence type="ECO:0000256" key="6">
    <source>
        <dbReference type="SAM" id="Phobius"/>
    </source>
</evidence>
<dbReference type="PANTHER" id="PTHR46140">
    <property type="entry name" value="VACUOLAR TRANSPORTER CHAPERONE 1-RELATED"/>
    <property type="match status" value="1"/>
</dbReference>
<sequence>MKFGNNLQHLSIPEWKCYNLDYNELKYQIRLLTQQQQQQQLHQNSSEDDHQPSNSDLEDLHKLFTDNFDYINLFIQTKYGELNRKLHYFQQYFNSIINSEISCTSFLIEIDEIYYQILNLSIILKNLSKFIIIQKIAIKKIFKKFIKYYKYKRQGYKFIYNLKQDLIDNSQSFINFDLSKLTLKLTNFINVLQYEKNKLENLPELNRKNSLFSIASTNNSSEYQNSILPQFTTSQNDFEQNPQSIESQFDLTIYLKKNFQLHALIPNDSYNDILLNFNIYLNLKTLPDSLISYTYLTNNLINEPAIIISIDNFNYSTIIAPIGELRKYSYCILPNEIIKIFINHLNDRNNEEYKSKLFEFFHNSNQLTKKTIDFIVKNNLKPNLKLFCKRKRFIIEQEDQEDYLGTLDSEIYTTNDQSIVNSINSVSNFDQLDYFPQDHLCIYSNDLNLSNFEDSLITEINKDGIIENSHSNFKKFPSKVQSILSNSSVTLFKRLNFYQYQLSCYYNIIPNEEYINNHYTNLLNLNLLKKFEFIDLNNHQLNQEQNIILAKSNNLIQHKLSMQSIQEQQQPIKEENESIKSSIFEFPPNEELSISPNDLFNFDLENENKFINKLMTFKEKWFTTSKTPENPLLYSNYSTYDSINEEPESYLSRNNQQIKYEIEYDQTLSYIYFTLNLVSLFLSGLQLGIIYSIFNNLNEDSQFLIIDNFGIVLILSISMIISILFCLISSNLLHYRNHKPPQFHKFIIYSGFIITVSDCLWGLFLFISKF</sequence>
<keyword evidence="5 6" id="KW-0472">Membrane</keyword>
<dbReference type="PROSITE" id="PS51382">
    <property type="entry name" value="SPX"/>
    <property type="match status" value="1"/>
</dbReference>
<comment type="caution">
    <text evidence="8">The sequence shown here is derived from an EMBL/GenBank/DDBJ whole genome shotgun (WGS) entry which is preliminary data.</text>
</comment>
<evidence type="ECO:0000313" key="8">
    <source>
        <dbReference type="EMBL" id="CAI5758205.1"/>
    </source>
</evidence>
<keyword evidence="9" id="KW-1185">Reference proteome</keyword>
<evidence type="ECO:0000256" key="1">
    <source>
        <dbReference type="ARBA" id="ARBA00004128"/>
    </source>
</evidence>
<feature type="transmembrane region" description="Helical" evidence="6">
    <location>
        <begin position="746"/>
        <end position="767"/>
    </location>
</feature>
<feature type="domain" description="SPX" evidence="7">
    <location>
        <begin position="1"/>
        <end position="159"/>
    </location>
</feature>
<dbReference type="GO" id="GO:0006799">
    <property type="term" value="P:polyphosphate biosynthetic process"/>
    <property type="evidence" value="ECO:0007669"/>
    <property type="project" value="UniProtKB-ARBA"/>
</dbReference>
<keyword evidence="3 6" id="KW-0812">Transmembrane</keyword>